<dbReference type="SMART" id="SM00855">
    <property type="entry name" value="PGAM"/>
    <property type="match status" value="1"/>
</dbReference>
<proteinExistence type="predicted"/>
<sequence>MGEKSKLRIVLWRHGQTDWNVENRYQGHSDIPLNKVGQYQVGHAAKVLAGMNPNRIIASDLIRAKQTAQALVDLTGIKLEIDPDLRETNGGNWEGKTGQQNREEDGERFKQWMFGEDVKAGEIGESRSEVAKRARNAVERGIAEATGTIIFVTHGGTSRALLGSILDMPFDKWATLGGLSNASWSVLEPNSFTKIGWTLVEHNAGSIPEPVFGNESLEAEA</sequence>
<dbReference type="AlphaFoldDB" id="A0A6J6LSG1"/>
<dbReference type="Gene3D" id="3.40.50.1240">
    <property type="entry name" value="Phosphoglycerate mutase-like"/>
    <property type="match status" value="1"/>
</dbReference>
<protein>
    <submittedName>
        <fullName evidence="1">Unannotated protein</fullName>
    </submittedName>
</protein>
<dbReference type="PANTHER" id="PTHR48100:SF62">
    <property type="entry name" value="GLUCOSYL-3-PHOSPHOGLYCERATE PHOSPHATASE"/>
    <property type="match status" value="1"/>
</dbReference>
<reference evidence="1" key="1">
    <citation type="submission" date="2020-05" db="EMBL/GenBank/DDBJ databases">
        <authorList>
            <person name="Chiriac C."/>
            <person name="Salcher M."/>
            <person name="Ghai R."/>
            <person name="Kavagutti S V."/>
        </authorList>
    </citation>
    <scope>NUCLEOTIDE SEQUENCE</scope>
</reference>
<dbReference type="PANTHER" id="PTHR48100">
    <property type="entry name" value="BROAD-SPECIFICITY PHOSPHATASE YOR283W-RELATED"/>
    <property type="match status" value="1"/>
</dbReference>
<dbReference type="PROSITE" id="PS00175">
    <property type="entry name" value="PG_MUTASE"/>
    <property type="match status" value="1"/>
</dbReference>
<dbReference type="CDD" id="cd07067">
    <property type="entry name" value="HP_PGM_like"/>
    <property type="match status" value="1"/>
</dbReference>
<dbReference type="GO" id="GO:0005737">
    <property type="term" value="C:cytoplasm"/>
    <property type="evidence" value="ECO:0007669"/>
    <property type="project" value="TreeGrafter"/>
</dbReference>
<dbReference type="InterPro" id="IPR050275">
    <property type="entry name" value="PGM_Phosphatase"/>
</dbReference>
<accession>A0A6J6LSG1</accession>
<evidence type="ECO:0000313" key="1">
    <source>
        <dbReference type="EMBL" id="CAB4663789.1"/>
    </source>
</evidence>
<dbReference type="InterPro" id="IPR013078">
    <property type="entry name" value="His_Pase_superF_clade-1"/>
</dbReference>
<dbReference type="Pfam" id="PF00300">
    <property type="entry name" value="His_Phos_1"/>
    <property type="match status" value="1"/>
</dbReference>
<dbReference type="InterPro" id="IPR001345">
    <property type="entry name" value="PG/BPGM_mutase_AS"/>
</dbReference>
<organism evidence="1">
    <name type="scientific">freshwater metagenome</name>
    <dbReference type="NCBI Taxonomy" id="449393"/>
    <lineage>
        <taxon>unclassified sequences</taxon>
        <taxon>metagenomes</taxon>
        <taxon>ecological metagenomes</taxon>
    </lineage>
</organism>
<gene>
    <name evidence="1" type="ORF">UFOPK2265_00977</name>
</gene>
<dbReference type="InterPro" id="IPR029033">
    <property type="entry name" value="His_PPase_superfam"/>
</dbReference>
<name>A0A6J6LSG1_9ZZZZ</name>
<dbReference type="GO" id="GO:0016791">
    <property type="term" value="F:phosphatase activity"/>
    <property type="evidence" value="ECO:0007669"/>
    <property type="project" value="TreeGrafter"/>
</dbReference>
<dbReference type="EMBL" id="CAEZWP010000057">
    <property type="protein sequence ID" value="CAB4663789.1"/>
    <property type="molecule type" value="Genomic_DNA"/>
</dbReference>
<dbReference type="SUPFAM" id="SSF53254">
    <property type="entry name" value="Phosphoglycerate mutase-like"/>
    <property type="match status" value="1"/>
</dbReference>